<keyword evidence="3" id="KW-1185">Reference proteome</keyword>
<evidence type="ECO:0000256" key="1">
    <source>
        <dbReference type="SAM" id="Coils"/>
    </source>
</evidence>
<dbReference type="InParanoid" id="Q23KF3"/>
<dbReference type="HOGENOM" id="CLU_822546_0_0_1"/>
<proteinExistence type="predicted"/>
<dbReference type="Proteomes" id="UP000009168">
    <property type="component" value="Unassembled WGS sequence"/>
</dbReference>
<dbReference type="EMBL" id="GG662673">
    <property type="protein sequence ID" value="EAR96890.1"/>
    <property type="molecule type" value="Genomic_DNA"/>
</dbReference>
<dbReference type="GeneID" id="7844607"/>
<dbReference type="AlphaFoldDB" id="Q23KF3"/>
<gene>
    <name evidence="2" type="ORF">TTHERM_00193820</name>
</gene>
<dbReference type="KEGG" id="tet:TTHERM_00193820"/>
<feature type="coiled-coil region" evidence="1">
    <location>
        <begin position="240"/>
        <end position="291"/>
    </location>
</feature>
<name>Q23KF3_TETTS</name>
<accession>Q23KF3</accession>
<sequence length="338" mass="40444">MQNPIPPHLVKLNPPILIKLNDKFLQKQQLQPEKDEVDFNMSKNYNSQYFQRKGLKSRPPSISSPLSFSMQQYATSPIIKNSSTHSQGQKKLREPIDFSSQQNILYYDTQQLNTQAYQYETDKSAFEEKYKINQNSNHHQLLQNKNSAPGFLQTPQKRGVLLLSSVQKKRGLNKIDEESDQQYTDYEFESENYLYPIQKKQDYQNLEEQFKYQIFDDQQKKKFLEYIKNQDTQSLEKLFKERMESILKCYNQQIDQFQENQQRYKKQNNKIKKLEQQIHQMDSLIKKQKFKIDILQNQLYQERQSQLTKSYSSSTFYVNKIQSGEFIKSKDNLEIQNI</sequence>
<evidence type="ECO:0000313" key="3">
    <source>
        <dbReference type="Proteomes" id="UP000009168"/>
    </source>
</evidence>
<keyword evidence="1" id="KW-0175">Coiled coil</keyword>
<reference evidence="3" key="1">
    <citation type="journal article" date="2006" name="PLoS Biol.">
        <title>Macronuclear genome sequence of the ciliate Tetrahymena thermophila, a model eukaryote.</title>
        <authorList>
            <person name="Eisen J.A."/>
            <person name="Coyne R.S."/>
            <person name="Wu M."/>
            <person name="Wu D."/>
            <person name="Thiagarajan M."/>
            <person name="Wortman J.R."/>
            <person name="Badger J.H."/>
            <person name="Ren Q."/>
            <person name="Amedeo P."/>
            <person name="Jones K.M."/>
            <person name="Tallon L.J."/>
            <person name="Delcher A.L."/>
            <person name="Salzberg S.L."/>
            <person name="Silva J.C."/>
            <person name="Haas B.J."/>
            <person name="Majoros W.H."/>
            <person name="Farzad M."/>
            <person name="Carlton J.M."/>
            <person name="Smith R.K. Jr."/>
            <person name="Garg J."/>
            <person name="Pearlman R.E."/>
            <person name="Karrer K.M."/>
            <person name="Sun L."/>
            <person name="Manning G."/>
            <person name="Elde N.C."/>
            <person name="Turkewitz A.P."/>
            <person name="Asai D.J."/>
            <person name="Wilkes D.E."/>
            <person name="Wang Y."/>
            <person name="Cai H."/>
            <person name="Collins K."/>
            <person name="Stewart B.A."/>
            <person name="Lee S.R."/>
            <person name="Wilamowska K."/>
            <person name="Weinberg Z."/>
            <person name="Ruzzo W.L."/>
            <person name="Wloga D."/>
            <person name="Gaertig J."/>
            <person name="Frankel J."/>
            <person name="Tsao C.-C."/>
            <person name="Gorovsky M.A."/>
            <person name="Keeling P.J."/>
            <person name="Waller R.F."/>
            <person name="Patron N.J."/>
            <person name="Cherry J.M."/>
            <person name="Stover N.A."/>
            <person name="Krieger C.J."/>
            <person name="del Toro C."/>
            <person name="Ryder H.F."/>
            <person name="Williamson S.C."/>
            <person name="Barbeau R.A."/>
            <person name="Hamilton E.P."/>
            <person name="Orias E."/>
        </authorList>
    </citation>
    <scope>NUCLEOTIDE SEQUENCE [LARGE SCALE GENOMIC DNA]</scope>
    <source>
        <strain evidence="3">SB210</strain>
    </source>
</reference>
<organism evidence="2 3">
    <name type="scientific">Tetrahymena thermophila (strain SB210)</name>
    <dbReference type="NCBI Taxonomy" id="312017"/>
    <lineage>
        <taxon>Eukaryota</taxon>
        <taxon>Sar</taxon>
        <taxon>Alveolata</taxon>
        <taxon>Ciliophora</taxon>
        <taxon>Intramacronucleata</taxon>
        <taxon>Oligohymenophorea</taxon>
        <taxon>Hymenostomatida</taxon>
        <taxon>Tetrahymenina</taxon>
        <taxon>Tetrahymenidae</taxon>
        <taxon>Tetrahymena</taxon>
    </lineage>
</organism>
<protein>
    <submittedName>
        <fullName evidence="2">Uncharacterized protein</fullName>
    </submittedName>
</protein>
<dbReference type="RefSeq" id="XP_001017135.1">
    <property type="nucleotide sequence ID" value="XM_001017135.3"/>
</dbReference>
<evidence type="ECO:0000313" key="2">
    <source>
        <dbReference type="EMBL" id="EAR96890.1"/>
    </source>
</evidence>